<gene>
    <name evidence="3" type="ORF">GCM10010448_42040</name>
</gene>
<evidence type="ECO:0008006" key="5">
    <source>
        <dbReference type="Google" id="ProtNLM"/>
    </source>
</evidence>
<protein>
    <recommendedName>
        <fullName evidence="5">Fibrillarin</fullName>
    </recommendedName>
</protein>
<feature type="compositionally biased region" description="Basic and acidic residues" evidence="1">
    <location>
        <begin position="501"/>
        <end position="525"/>
    </location>
</feature>
<accession>A0ABP6LT12</accession>
<feature type="compositionally biased region" description="Pro residues" evidence="1">
    <location>
        <begin position="527"/>
        <end position="538"/>
    </location>
</feature>
<dbReference type="EMBL" id="BAAAUF010000039">
    <property type="protein sequence ID" value="GAA3054330.1"/>
    <property type="molecule type" value="Genomic_DNA"/>
</dbReference>
<evidence type="ECO:0000313" key="3">
    <source>
        <dbReference type="EMBL" id="GAA3054330.1"/>
    </source>
</evidence>
<sequence>MVGAAAAGRDPGASGDLVLPLVAAVAAMAVAAYTSVRRRLRTRTRTTPGGHAPTVVRLDELDLRARRLLVGTDDCVRTSREELRWAAAQLGDEAIRGHAEALEAAASELAAAFGMRQRLDDGEEGARALLEEIVARCGAAGRRLDAEAPGFDRTRALERTAPGALEHAEARFREPAARVAEADGTLAELRGRYALSACLPVTGHDEQARDRLFFAATCLHRGRRAVDLGHTGSAVVHLRAAEAAVDQATLLVAGIARLASALAAAARVLPDALTAAETDLREAAVGSARTDLRTRIAHGEAVVARLRRELGEEKGGPGTGGRGVLDPVGALRRVEEVAAGLDRASRRRPEGPRALDRLERALLVARSSVGAASDYVTTRRGAVGCEARTRLAEAERRLRAAERTGASAPVSAPAPAPSPGPASALAAALADAREADTLARQARQLAERDVRAYGTPYGEGIWTGGAVLGGILLGAPHRPGAPEGHPGDGGPAGYGGPGTRARRDGGELFRTERPRRPSARRRDDGPAEPPAAGPPDSP</sequence>
<evidence type="ECO:0000256" key="1">
    <source>
        <dbReference type="SAM" id="MobiDB-lite"/>
    </source>
</evidence>
<proteinExistence type="predicted"/>
<keyword evidence="2" id="KW-0812">Transmembrane</keyword>
<dbReference type="Proteomes" id="UP001501532">
    <property type="component" value="Unassembled WGS sequence"/>
</dbReference>
<reference evidence="4" key="1">
    <citation type="journal article" date="2019" name="Int. J. Syst. Evol. Microbiol.">
        <title>The Global Catalogue of Microorganisms (GCM) 10K type strain sequencing project: providing services to taxonomists for standard genome sequencing and annotation.</title>
        <authorList>
            <consortium name="The Broad Institute Genomics Platform"/>
            <consortium name="The Broad Institute Genome Sequencing Center for Infectious Disease"/>
            <person name="Wu L."/>
            <person name="Ma J."/>
        </authorList>
    </citation>
    <scope>NUCLEOTIDE SEQUENCE [LARGE SCALE GENOMIC DNA]</scope>
    <source>
        <strain evidence="4">JCM 9091</strain>
    </source>
</reference>
<feature type="compositionally biased region" description="Gly residues" evidence="1">
    <location>
        <begin position="487"/>
        <end position="498"/>
    </location>
</feature>
<feature type="region of interest" description="Disordered" evidence="1">
    <location>
        <begin position="398"/>
        <end position="424"/>
    </location>
</feature>
<feature type="transmembrane region" description="Helical" evidence="2">
    <location>
        <begin position="17"/>
        <end position="36"/>
    </location>
</feature>
<evidence type="ECO:0000313" key="4">
    <source>
        <dbReference type="Proteomes" id="UP001501532"/>
    </source>
</evidence>
<name>A0ABP6LT12_9ACTN</name>
<evidence type="ECO:0000256" key="2">
    <source>
        <dbReference type="SAM" id="Phobius"/>
    </source>
</evidence>
<keyword evidence="2" id="KW-1133">Transmembrane helix</keyword>
<comment type="caution">
    <text evidence="3">The sequence shown here is derived from an EMBL/GenBank/DDBJ whole genome shotgun (WGS) entry which is preliminary data.</text>
</comment>
<keyword evidence="4" id="KW-1185">Reference proteome</keyword>
<feature type="region of interest" description="Disordered" evidence="1">
    <location>
        <begin position="477"/>
        <end position="538"/>
    </location>
</feature>
<keyword evidence="2" id="KW-0472">Membrane</keyword>
<organism evidence="3 4">
    <name type="scientific">Streptomyces glomeratus</name>
    <dbReference type="NCBI Taxonomy" id="284452"/>
    <lineage>
        <taxon>Bacteria</taxon>
        <taxon>Bacillati</taxon>
        <taxon>Actinomycetota</taxon>
        <taxon>Actinomycetes</taxon>
        <taxon>Kitasatosporales</taxon>
        <taxon>Streptomycetaceae</taxon>
        <taxon>Streptomyces</taxon>
    </lineage>
</organism>